<evidence type="ECO:0000313" key="2">
    <source>
        <dbReference type="Proteomes" id="UP000432715"/>
    </source>
</evidence>
<name>A0A6I0FE27_9FIRM</name>
<dbReference type="OrthoDB" id="1809801at2"/>
<dbReference type="InterPro" id="IPR026838">
    <property type="entry name" value="YheC/D"/>
</dbReference>
<keyword evidence="2" id="KW-1185">Reference proteome</keyword>
<sequence>MPFTVLYDNPDTIKRILHKHKKIYLKKCQSGGGRGVVAVERLDFSYQYKYFANRLFINRVDDFDTLIYKLLAFFNNEAFIIQNSINLIGVKDSVIDVRGELQRDGNGEIIINGMMARVSNKNSPITTHAYCYSIDYAFGRLLGYSNNKIIEIKANIADLLKKLYSSVELSYGTTGELAIDIGIDNSGKLWFIECNAFSAKVSFDRVYGAAYIYKFYYNLIKYAIYLYESST</sequence>
<reference evidence="1 2" key="1">
    <citation type="submission" date="2019-10" db="EMBL/GenBank/DDBJ databases">
        <title>Alkaliphilus serpentinus sp. nov. and Alkaliphilus pronyensis sp. nov., two novel anaerobic alkaliphilic species isolated from the serpentinized-hosted hydrothermal field of the Prony Bay (New Caledonia).</title>
        <authorList>
            <person name="Postec A."/>
        </authorList>
    </citation>
    <scope>NUCLEOTIDE SEQUENCE [LARGE SCALE GENOMIC DNA]</scope>
    <source>
        <strain evidence="1 2">LacV</strain>
    </source>
</reference>
<gene>
    <name evidence="1" type="ORF">F8154_03240</name>
</gene>
<protein>
    <recommendedName>
        <fullName evidence="3">YheC/YheD family protein</fullName>
    </recommendedName>
</protein>
<dbReference type="EMBL" id="WBZC01000010">
    <property type="protein sequence ID" value="KAB3537319.1"/>
    <property type="molecule type" value="Genomic_DNA"/>
</dbReference>
<proteinExistence type="predicted"/>
<dbReference type="SUPFAM" id="SSF56059">
    <property type="entry name" value="Glutathione synthetase ATP-binding domain-like"/>
    <property type="match status" value="1"/>
</dbReference>
<evidence type="ECO:0008006" key="3">
    <source>
        <dbReference type="Google" id="ProtNLM"/>
    </source>
</evidence>
<dbReference type="Proteomes" id="UP000432715">
    <property type="component" value="Unassembled WGS sequence"/>
</dbReference>
<comment type="caution">
    <text evidence="1">The sequence shown here is derived from an EMBL/GenBank/DDBJ whole genome shotgun (WGS) entry which is preliminary data.</text>
</comment>
<dbReference type="RefSeq" id="WP_151860150.1">
    <property type="nucleotide sequence ID" value="NZ_WBZC01000010.1"/>
</dbReference>
<dbReference type="AlphaFoldDB" id="A0A6I0FE27"/>
<dbReference type="Pfam" id="PF14398">
    <property type="entry name" value="ATPgrasp_YheCD"/>
    <property type="match status" value="1"/>
</dbReference>
<accession>A0A6I0FE27</accession>
<organism evidence="1 2">
    <name type="scientific">Alkaliphilus pronyensis</name>
    <dbReference type="NCBI Taxonomy" id="1482732"/>
    <lineage>
        <taxon>Bacteria</taxon>
        <taxon>Bacillati</taxon>
        <taxon>Bacillota</taxon>
        <taxon>Clostridia</taxon>
        <taxon>Peptostreptococcales</taxon>
        <taxon>Natronincolaceae</taxon>
        <taxon>Alkaliphilus</taxon>
    </lineage>
</organism>
<evidence type="ECO:0000313" key="1">
    <source>
        <dbReference type="EMBL" id="KAB3537319.1"/>
    </source>
</evidence>